<dbReference type="AlphaFoldDB" id="Q47HT2"/>
<keyword evidence="4" id="KW-0227">DNA damage</keyword>
<dbReference type="GO" id="GO:0032131">
    <property type="term" value="F:alkylated DNA binding"/>
    <property type="evidence" value="ECO:0007669"/>
    <property type="project" value="TreeGrafter"/>
</dbReference>
<keyword evidence="7" id="KW-0326">Glycosidase</keyword>
<evidence type="ECO:0000256" key="3">
    <source>
        <dbReference type="ARBA" id="ARBA00012000"/>
    </source>
</evidence>
<dbReference type="InterPro" id="IPR003265">
    <property type="entry name" value="HhH-GPD_domain"/>
</dbReference>
<dbReference type="PANTHER" id="PTHR43003:SF5">
    <property type="entry name" value="DNA-3-METHYLADENINE GLYCOSYLASE"/>
    <property type="match status" value="1"/>
</dbReference>
<dbReference type="EC" id="3.2.2.21" evidence="3"/>
<keyword evidence="5" id="KW-0234">DNA repair</keyword>
<comment type="similarity">
    <text evidence="2">Belongs to the alkylbase DNA glycosidase AlkA family.</text>
</comment>
<dbReference type="GO" id="GO:0005737">
    <property type="term" value="C:cytoplasm"/>
    <property type="evidence" value="ECO:0007669"/>
    <property type="project" value="TreeGrafter"/>
</dbReference>
<dbReference type="FunFam" id="1.10.340.30:FF:000004">
    <property type="entry name" value="DNA-3-methyladenine glycosylase II"/>
    <property type="match status" value="1"/>
</dbReference>
<accession>Q47HT2</accession>
<dbReference type="OrthoDB" id="9811249at2"/>
<dbReference type="GO" id="GO:0006285">
    <property type="term" value="P:base-excision repair, AP site formation"/>
    <property type="evidence" value="ECO:0007669"/>
    <property type="project" value="TreeGrafter"/>
</dbReference>
<dbReference type="SUPFAM" id="SSF48150">
    <property type="entry name" value="DNA-glycosylase"/>
    <property type="match status" value="1"/>
</dbReference>
<dbReference type="Gene3D" id="1.10.1670.40">
    <property type="match status" value="1"/>
</dbReference>
<reference evidence="7" key="1">
    <citation type="submission" date="2005-08" db="EMBL/GenBank/DDBJ databases">
        <title>Complete sequence of Dechloromonas aromatica RCB.</title>
        <authorList>
            <person name="Salinero K.K."/>
            <person name="Copeland A."/>
            <person name="Lucas S."/>
            <person name="Lapidus A."/>
            <person name="Barry K."/>
            <person name="Detter J.C."/>
            <person name="Glavina T."/>
            <person name="Hammon N."/>
            <person name="Israni S."/>
            <person name="Pitluck S."/>
            <person name="Di Bartolo G."/>
            <person name="Trong S."/>
            <person name="Schmutz J."/>
            <person name="Larimer F."/>
            <person name="Land M."/>
            <person name="Ivanova N."/>
            <person name="Richardson P."/>
        </authorList>
    </citation>
    <scope>NUCLEOTIDE SEQUENCE</scope>
    <source>
        <strain evidence="7">RCB</strain>
    </source>
</reference>
<dbReference type="EMBL" id="CP000089">
    <property type="protein sequence ID" value="AAZ45599.1"/>
    <property type="molecule type" value="Genomic_DNA"/>
</dbReference>
<evidence type="ECO:0000256" key="2">
    <source>
        <dbReference type="ARBA" id="ARBA00010817"/>
    </source>
</evidence>
<sequence length="205" mass="23198">MPPDYWIQAISDLSRRDAAMAELVERYAGLSLVSRGDAFMTLARSIIGQQISVKAADSVWRRFSEQVGSVTPTQILAVGERGLAGCGLSKRKTEYLCDLASHFSSGQLDPTAWSGLDDEAIITELVAVRGIGRWTAEMFLIFNLMRPDVFPLDDIGLQRAVNEHYFKGEKQPRKILAEFGERWRPWRSVATWYLWRSLDPVPVEY</sequence>
<evidence type="ECO:0000313" key="7">
    <source>
        <dbReference type="EMBL" id="AAZ45599.1"/>
    </source>
</evidence>
<protein>
    <recommendedName>
        <fullName evidence="3">DNA-3-methyladenine glycosylase II</fullName>
        <ecNumber evidence="3">3.2.2.21</ecNumber>
    </recommendedName>
</protein>
<proteinExistence type="inferred from homology"/>
<dbReference type="GO" id="GO:0032993">
    <property type="term" value="C:protein-DNA complex"/>
    <property type="evidence" value="ECO:0007669"/>
    <property type="project" value="TreeGrafter"/>
</dbReference>
<name>Q47HT2_DECAR</name>
<comment type="catalytic activity">
    <reaction evidence="1">
        <text>Hydrolysis of alkylated DNA, releasing 3-methyladenine, 3-methylguanine, 7-methylguanine and 7-methyladenine.</text>
        <dbReference type="EC" id="3.2.2.21"/>
    </reaction>
</comment>
<evidence type="ECO:0000259" key="6">
    <source>
        <dbReference type="SMART" id="SM00478"/>
    </source>
</evidence>
<dbReference type="Pfam" id="PF00730">
    <property type="entry name" value="HhH-GPD"/>
    <property type="match status" value="1"/>
</dbReference>
<dbReference type="CDD" id="cd00056">
    <property type="entry name" value="ENDO3c"/>
    <property type="match status" value="1"/>
</dbReference>
<feature type="domain" description="HhH-GPD" evidence="6">
    <location>
        <begin position="47"/>
        <end position="199"/>
    </location>
</feature>
<dbReference type="SMART" id="SM00478">
    <property type="entry name" value="ENDO3c"/>
    <property type="match status" value="1"/>
</dbReference>
<evidence type="ECO:0000256" key="1">
    <source>
        <dbReference type="ARBA" id="ARBA00000086"/>
    </source>
</evidence>
<gene>
    <name evidence="7" type="ordered locus">Daro_0843</name>
</gene>
<dbReference type="PROSITE" id="PS00516">
    <property type="entry name" value="ALKYLBASE_DNA_GLYCOS"/>
    <property type="match status" value="1"/>
</dbReference>
<evidence type="ECO:0000256" key="4">
    <source>
        <dbReference type="ARBA" id="ARBA00022763"/>
    </source>
</evidence>
<dbReference type="KEGG" id="dar:Daro_0843"/>
<dbReference type="InterPro" id="IPR011257">
    <property type="entry name" value="DNA_glycosylase"/>
</dbReference>
<dbReference type="InterPro" id="IPR051912">
    <property type="entry name" value="Alkylbase_DNA_Glycosylase/TA"/>
</dbReference>
<dbReference type="GO" id="GO:0006307">
    <property type="term" value="P:DNA alkylation repair"/>
    <property type="evidence" value="ECO:0007669"/>
    <property type="project" value="TreeGrafter"/>
</dbReference>
<organism evidence="7">
    <name type="scientific">Dechloromonas aromatica (strain RCB)</name>
    <dbReference type="NCBI Taxonomy" id="159087"/>
    <lineage>
        <taxon>Bacteria</taxon>
        <taxon>Pseudomonadati</taxon>
        <taxon>Pseudomonadota</taxon>
        <taxon>Betaproteobacteria</taxon>
        <taxon>Rhodocyclales</taxon>
        <taxon>Azonexaceae</taxon>
        <taxon>Dechloromonas</taxon>
    </lineage>
</organism>
<evidence type="ECO:0000256" key="5">
    <source>
        <dbReference type="ARBA" id="ARBA00023204"/>
    </source>
</evidence>
<dbReference type="PANTHER" id="PTHR43003">
    <property type="entry name" value="DNA-3-METHYLADENINE GLYCOSYLASE"/>
    <property type="match status" value="1"/>
</dbReference>
<dbReference type="InterPro" id="IPR000035">
    <property type="entry name" value="Alkylbase_DNA_glycsylse_CS"/>
</dbReference>
<dbReference type="HOGENOM" id="CLU_000445_72_5_4"/>
<dbReference type="Gene3D" id="1.10.340.30">
    <property type="entry name" value="Hypothetical protein, domain 2"/>
    <property type="match status" value="1"/>
</dbReference>
<dbReference type="STRING" id="159087.Daro_0843"/>
<dbReference type="GO" id="GO:0043916">
    <property type="term" value="F:DNA-7-methylguanine glycosylase activity"/>
    <property type="evidence" value="ECO:0007669"/>
    <property type="project" value="TreeGrafter"/>
</dbReference>
<dbReference type="GO" id="GO:0008725">
    <property type="term" value="F:DNA-3-methyladenine glycosylase activity"/>
    <property type="evidence" value="ECO:0007669"/>
    <property type="project" value="TreeGrafter"/>
</dbReference>
<dbReference type="eggNOG" id="COG0122">
    <property type="taxonomic scope" value="Bacteria"/>
</dbReference>
<keyword evidence="7" id="KW-0378">Hydrolase</keyword>